<sequence>MTATTNTIAIDFAAYTPETIIDGTKSLIAKGEQVYGAIAAEPNPTFATVVVPFAQFENQFDTGMATSNLRFISPDAAVRQASSDAGQLLEDFETRSGMRADVFTAINTVFESKAEMSQLDAEDARLVGYIVRRFRRNGLALSPEDQGKLAAVKNKLTELNLQFAKNFNELEGQELFTREELAGLPEDFFAGRETKTEDGVDKFVVTTKYPDVEPVLQKAHSAETRRRIFVTNDERGAANIPLIKDAARLRIEAAKLLGYKTNAEYAHEICMAKTPARVTEFEASLLNRLSTAGDREIEDIAELKRQDSPDSPKVLAWDVPYYLNKLKETRYNVDENKVRQYLPTAHTIRQVLDFYEKLLHVRVQKADISVWHPSVDAYEVTDDEYGFLGHIYIDAYPRPDKENHPCTMAMRSGFVNADGTHHFPAAILITNLSKGSGSQPSLMSHNDLRIVLHELGHVFHGICLRSKYALFSLMSVESDFIETPSQMLENWVWQPESLKRFSRHYETGESLPDSLCNTVIAAKNVGAPIDGLRRMYQSRFDQTIHNTTDLESVDITQLYSDLRRDIGRLDTGDLVLPAAGIFNHMMCGYDAKFYVYMWGMVFSADMFAARFAKEGIDNPQTGRDYRREILEPGATRDAADSLRAFLGRDPADAAFFEALRI</sequence>
<proteinExistence type="inferred from homology"/>
<keyword evidence="5 7" id="KW-0862">Zinc</keyword>
<keyword evidence="10" id="KW-1185">Reference proteome</keyword>
<dbReference type="GO" id="GO:0006518">
    <property type="term" value="P:peptide metabolic process"/>
    <property type="evidence" value="ECO:0007669"/>
    <property type="project" value="TreeGrafter"/>
</dbReference>
<comment type="cofactor">
    <cofactor evidence="7">
        <name>Zn(2+)</name>
        <dbReference type="ChEBI" id="CHEBI:29105"/>
    </cofactor>
    <text evidence="7">Binds 1 zinc ion.</text>
</comment>
<evidence type="ECO:0000256" key="3">
    <source>
        <dbReference type="ARBA" id="ARBA00022723"/>
    </source>
</evidence>
<dbReference type="GO" id="GO:0005758">
    <property type="term" value="C:mitochondrial intermembrane space"/>
    <property type="evidence" value="ECO:0007669"/>
    <property type="project" value="TreeGrafter"/>
</dbReference>
<dbReference type="Gene3D" id="1.10.1370.10">
    <property type="entry name" value="Neurolysin, domain 3"/>
    <property type="match status" value="1"/>
</dbReference>
<dbReference type="GO" id="GO:0006508">
    <property type="term" value="P:proteolysis"/>
    <property type="evidence" value="ECO:0007669"/>
    <property type="project" value="UniProtKB-KW"/>
</dbReference>
<dbReference type="Gene3D" id="3.40.390.10">
    <property type="entry name" value="Collagenase (Catalytic Domain)"/>
    <property type="match status" value="1"/>
</dbReference>
<dbReference type="RefSeq" id="XP_040745663.1">
    <property type="nucleotide sequence ID" value="XM_040886847.1"/>
</dbReference>
<dbReference type="AlphaFoldDB" id="A0A1Y1WFF8"/>
<name>A0A1Y1WFF8_9FUNG</name>
<dbReference type="CDD" id="cd06455">
    <property type="entry name" value="M3A_TOP"/>
    <property type="match status" value="1"/>
</dbReference>
<dbReference type="PANTHER" id="PTHR11804:SF84">
    <property type="entry name" value="SACCHAROLYSIN"/>
    <property type="match status" value="1"/>
</dbReference>
<evidence type="ECO:0000256" key="5">
    <source>
        <dbReference type="ARBA" id="ARBA00022833"/>
    </source>
</evidence>
<organism evidence="9 10">
    <name type="scientific">Linderina pennispora</name>
    <dbReference type="NCBI Taxonomy" id="61395"/>
    <lineage>
        <taxon>Eukaryota</taxon>
        <taxon>Fungi</taxon>
        <taxon>Fungi incertae sedis</taxon>
        <taxon>Zoopagomycota</taxon>
        <taxon>Kickxellomycotina</taxon>
        <taxon>Kickxellomycetes</taxon>
        <taxon>Kickxellales</taxon>
        <taxon>Kickxellaceae</taxon>
        <taxon>Linderina</taxon>
    </lineage>
</organism>
<dbReference type="Pfam" id="PF01432">
    <property type="entry name" value="Peptidase_M3"/>
    <property type="match status" value="1"/>
</dbReference>
<keyword evidence="4 7" id="KW-0378">Hydrolase</keyword>
<evidence type="ECO:0000256" key="4">
    <source>
        <dbReference type="ARBA" id="ARBA00022801"/>
    </source>
</evidence>
<evidence type="ECO:0000256" key="1">
    <source>
        <dbReference type="ARBA" id="ARBA00006040"/>
    </source>
</evidence>
<dbReference type="InterPro" id="IPR024079">
    <property type="entry name" value="MetalloPept_cat_dom_sf"/>
</dbReference>
<evidence type="ECO:0000256" key="6">
    <source>
        <dbReference type="ARBA" id="ARBA00023049"/>
    </source>
</evidence>
<dbReference type="InterPro" id="IPR045090">
    <property type="entry name" value="Pept_M3A_M3B"/>
</dbReference>
<dbReference type="GeneID" id="63803495"/>
<dbReference type="EMBL" id="MCFD01000003">
    <property type="protein sequence ID" value="ORX72239.1"/>
    <property type="molecule type" value="Genomic_DNA"/>
</dbReference>
<reference evidence="9 10" key="1">
    <citation type="submission" date="2016-07" db="EMBL/GenBank/DDBJ databases">
        <title>Pervasive Adenine N6-methylation of Active Genes in Fungi.</title>
        <authorList>
            <consortium name="DOE Joint Genome Institute"/>
            <person name="Mondo S.J."/>
            <person name="Dannebaum R.O."/>
            <person name="Kuo R.C."/>
            <person name="Labutti K."/>
            <person name="Haridas S."/>
            <person name="Kuo A."/>
            <person name="Salamov A."/>
            <person name="Ahrendt S.R."/>
            <person name="Lipzen A."/>
            <person name="Sullivan W."/>
            <person name="Andreopoulos W.B."/>
            <person name="Clum A."/>
            <person name="Lindquist E."/>
            <person name="Daum C."/>
            <person name="Ramamoorthy G.K."/>
            <person name="Gryganskyi A."/>
            <person name="Culley D."/>
            <person name="Magnuson J.K."/>
            <person name="James T.Y."/>
            <person name="O'Malley M.A."/>
            <person name="Stajich J.E."/>
            <person name="Spatafora J.W."/>
            <person name="Visel A."/>
            <person name="Grigoriev I.V."/>
        </authorList>
    </citation>
    <scope>NUCLEOTIDE SEQUENCE [LARGE SCALE GENOMIC DNA]</scope>
    <source>
        <strain evidence="9 10">ATCC 12442</strain>
    </source>
</reference>
<dbReference type="Gene3D" id="1.20.1050.40">
    <property type="entry name" value="Endopeptidase. Chain P, domain 1"/>
    <property type="match status" value="1"/>
</dbReference>
<keyword evidence="6 7" id="KW-0482">Metalloprotease</keyword>
<evidence type="ECO:0000256" key="2">
    <source>
        <dbReference type="ARBA" id="ARBA00022670"/>
    </source>
</evidence>
<keyword evidence="3 7" id="KW-0479">Metal-binding</keyword>
<evidence type="ECO:0000313" key="10">
    <source>
        <dbReference type="Proteomes" id="UP000193922"/>
    </source>
</evidence>
<comment type="similarity">
    <text evidence="1 7">Belongs to the peptidase M3 family.</text>
</comment>
<dbReference type="GO" id="GO:0004222">
    <property type="term" value="F:metalloendopeptidase activity"/>
    <property type="evidence" value="ECO:0007669"/>
    <property type="project" value="InterPro"/>
</dbReference>
<feature type="domain" description="Peptidase M3A/M3B catalytic" evidence="8">
    <location>
        <begin position="216"/>
        <end position="660"/>
    </location>
</feature>
<dbReference type="PANTHER" id="PTHR11804">
    <property type="entry name" value="PROTEASE M3 THIMET OLIGOPEPTIDASE-RELATED"/>
    <property type="match status" value="1"/>
</dbReference>
<dbReference type="InterPro" id="IPR001567">
    <property type="entry name" value="Pept_M3A_M3B_dom"/>
</dbReference>
<dbReference type="InterPro" id="IPR024077">
    <property type="entry name" value="Neurolysin/TOP_dom2"/>
</dbReference>
<accession>A0A1Y1WFF8</accession>
<dbReference type="OrthoDB" id="534666at2759"/>
<dbReference type="STRING" id="61395.A0A1Y1WFF8"/>
<protein>
    <submittedName>
        <fullName evidence="9">Zincin</fullName>
    </submittedName>
</protein>
<gene>
    <name evidence="9" type="ORF">DL89DRAFT_265845</name>
</gene>
<dbReference type="SUPFAM" id="SSF55486">
    <property type="entry name" value="Metalloproteases ('zincins'), catalytic domain"/>
    <property type="match status" value="1"/>
</dbReference>
<comment type="caution">
    <text evidence="9">The sequence shown here is derived from an EMBL/GenBank/DDBJ whole genome shotgun (WGS) entry which is preliminary data.</text>
</comment>
<evidence type="ECO:0000256" key="7">
    <source>
        <dbReference type="RuleBase" id="RU003435"/>
    </source>
</evidence>
<dbReference type="InterPro" id="IPR024080">
    <property type="entry name" value="Neurolysin/TOP_N"/>
</dbReference>
<dbReference type="GO" id="GO:0046872">
    <property type="term" value="F:metal ion binding"/>
    <property type="evidence" value="ECO:0007669"/>
    <property type="project" value="UniProtKB-UniRule"/>
</dbReference>
<keyword evidence="2 7" id="KW-0645">Protease</keyword>
<evidence type="ECO:0000313" key="9">
    <source>
        <dbReference type="EMBL" id="ORX72239.1"/>
    </source>
</evidence>
<dbReference type="Proteomes" id="UP000193922">
    <property type="component" value="Unassembled WGS sequence"/>
</dbReference>
<evidence type="ECO:0000259" key="8">
    <source>
        <dbReference type="Pfam" id="PF01432"/>
    </source>
</evidence>